<organism evidence="7 8">
    <name type="scientific">Phrynosoma platyrhinos</name>
    <name type="common">Desert horned lizard</name>
    <dbReference type="NCBI Taxonomy" id="52577"/>
    <lineage>
        <taxon>Eukaryota</taxon>
        <taxon>Metazoa</taxon>
        <taxon>Chordata</taxon>
        <taxon>Craniata</taxon>
        <taxon>Vertebrata</taxon>
        <taxon>Euteleostomi</taxon>
        <taxon>Lepidosauria</taxon>
        <taxon>Squamata</taxon>
        <taxon>Bifurcata</taxon>
        <taxon>Unidentata</taxon>
        <taxon>Episquamata</taxon>
        <taxon>Toxicofera</taxon>
        <taxon>Iguania</taxon>
        <taxon>Phrynosomatidae</taxon>
        <taxon>Phrynosomatinae</taxon>
        <taxon>Phrynosoma</taxon>
    </lineage>
</organism>
<gene>
    <name evidence="7" type="ORF">JD844_017296</name>
</gene>
<name>A0ABQ7SLR3_PHRPL</name>
<dbReference type="InterPro" id="IPR001107">
    <property type="entry name" value="Band_7"/>
</dbReference>
<dbReference type="EMBL" id="JAIPUX010005289">
    <property type="protein sequence ID" value="KAH0618265.1"/>
    <property type="molecule type" value="Genomic_DNA"/>
</dbReference>
<dbReference type="Gene3D" id="3.30.479.30">
    <property type="entry name" value="Band 7 domain"/>
    <property type="match status" value="1"/>
</dbReference>
<feature type="domain" description="Band 7" evidence="6">
    <location>
        <begin position="126"/>
        <end position="302"/>
    </location>
</feature>
<reference evidence="7 8" key="1">
    <citation type="journal article" date="2022" name="Gigascience">
        <title>A chromosome-level genome assembly and annotation of the desert horned lizard, Phrynosoma platyrhinos, provides insight into chromosomal rearrangements among reptiles.</title>
        <authorList>
            <person name="Koochekian N."/>
            <person name="Ascanio A."/>
            <person name="Farleigh K."/>
            <person name="Card D.C."/>
            <person name="Schield D.R."/>
            <person name="Castoe T.A."/>
            <person name="Jezkova T."/>
        </authorList>
    </citation>
    <scope>NUCLEOTIDE SEQUENCE [LARGE SCALE GENOMIC DNA]</scope>
    <source>
        <strain evidence="7">NK-2021</strain>
    </source>
</reference>
<feature type="transmembrane region" description="Helical" evidence="5">
    <location>
        <begin position="106"/>
        <end position="126"/>
    </location>
</feature>
<proteinExistence type="inferred from homology"/>
<feature type="region of interest" description="Disordered" evidence="4">
    <location>
        <begin position="1"/>
        <end position="57"/>
    </location>
</feature>
<evidence type="ECO:0000259" key="6">
    <source>
        <dbReference type="SMART" id="SM00244"/>
    </source>
</evidence>
<comment type="subcellular location">
    <subcellularLocation>
        <location evidence="1">Membrane</location>
    </subcellularLocation>
</comment>
<comment type="similarity">
    <text evidence="2">Belongs to the band 7/mec-2 family.</text>
</comment>
<dbReference type="InterPro" id="IPR043202">
    <property type="entry name" value="Band-7_stomatin-like"/>
</dbReference>
<dbReference type="PRINTS" id="PR00721">
    <property type="entry name" value="STOMATIN"/>
</dbReference>
<dbReference type="Proteomes" id="UP000826234">
    <property type="component" value="Unassembled WGS sequence"/>
</dbReference>
<feature type="compositionally biased region" description="Basic and acidic residues" evidence="4">
    <location>
        <begin position="391"/>
        <end position="401"/>
    </location>
</feature>
<dbReference type="SUPFAM" id="SSF117892">
    <property type="entry name" value="Band 7/SPFH domain"/>
    <property type="match status" value="1"/>
</dbReference>
<sequence length="401" mass="45440">MKAEKKPRSSSREPHGRNREPSIPNGKKEKMDHSRKTSKERQKSGQRKGKKETKSTLEWDNQVHTSTVVDVDDVVSLEEEAEVMALLESEKMEEGVKSAGLGVCEWLLVILSLLFIMVTFPFSIWFCMKIVREYERAILFRFGRILRGRPKGPGLFFLLPCLDTYHKIDLRIKTLEIPFYEVITKDMVSLAIDTVCYYRMENATLLVTTLASLSNAVQLLVQTIAKRLLAHRSLTEILMERKGISQEIKSLMSYWLLQCFHSCSKSFFLDKKQQRLKFALKMHYDKDIQLPAEVRESLTAQAEAQRQATVRVIAAEGEKAASESLKMAAEILSHTPAAIPLRYLQLLQNLTGEKPSTFILPLPVDVLNLASVVSSKSIGCNPSSDTTNHPEVPKDKDSPML</sequence>
<dbReference type="PANTHER" id="PTHR10264">
    <property type="entry name" value="BAND 7 PROTEIN-RELATED"/>
    <property type="match status" value="1"/>
</dbReference>
<evidence type="ECO:0000256" key="1">
    <source>
        <dbReference type="ARBA" id="ARBA00004370"/>
    </source>
</evidence>
<keyword evidence="5" id="KW-1133">Transmembrane helix</keyword>
<dbReference type="Gene3D" id="6.10.250.2090">
    <property type="match status" value="1"/>
</dbReference>
<evidence type="ECO:0000313" key="8">
    <source>
        <dbReference type="Proteomes" id="UP000826234"/>
    </source>
</evidence>
<evidence type="ECO:0000313" key="7">
    <source>
        <dbReference type="EMBL" id="KAH0618265.1"/>
    </source>
</evidence>
<dbReference type="Pfam" id="PF01145">
    <property type="entry name" value="Band_7"/>
    <property type="match status" value="1"/>
</dbReference>
<protein>
    <recommendedName>
        <fullName evidence="6">Band 7 domain-containing protein</fullName>
    </recommendedName>
</protein>
<feature type="region of interest" description="Disordered" evidence="4">
    <location>
        <begin position="378"/>
        <end position="401"/>
    </location>
</feature>
<evidence type="ECO:0000256" key="4">
    <source>
        <dbReference type="SAM" id="MobiDB-lite"/>
    </source>
</evidence>
<keyword evidence="8" id="KW-1185">Reference proteome</keyword>
<keyword evidence="5" id="KW-0812">Transmembrane</keyword>
<keyword evidence="3 5" id="KW-0472">Membrane</keyword>
<accession>A0ABQ7SLR3</accession>
<dbReference type="InterPro" id="IPR036013">
    <property type="entry name" value="Band_7/SPFH_dom_sf"/>
</dbReference>
<dbReference type="InterPro" id="IPR001972">
    <property type="entry name" value="Stomatin_HflK_fam"/>
</dbReference>
<evidence type="ECO:0000256" key="2">
    <source>
        <dbReference type="ARBA" id="ARBA00008164"/>
    </source>
</evidence>
<evidence type="ECO:0000256" key="5">
    <source>
        <dbReference type="SAM" id="Phobius"/>
    </source>
</evidence>
<feature type="compositionally biased region" description="Basic and acidic residues" evidence="4">
    <location>
        <begin position="1"/>
        <end position="43"/>
    </location>
</feature>
<dbReference type="SMART" id="SM00244">
    <property type="entry name" value="PHB"/>
    <property type="match status" value="1"/>
</dbReference>
<comment type="caution">
    <text evidence="7">The sequence shown here is derived from an EMBL/GenBank/DDBJ whole genome shotgun (WGS) entry which is preliminary data.</text>
</comment>
<dbReference type="PANTHER" id="PTHR10264:SF127">
    <property type="entry name" value="PODOCIN"/>
    <property type="match status" value="1"/>
</dbReference>
<feature type="compositionally biased region" description="Polar residues" evidence="4">
    <location>
        <begin position="378"/>
        <end position="389"/>
    </location>
</feature>
<evidence type="ECO:0000256" key="3">
    <source>
        <dbReference type="ARBA" id="ARBA00023136"/>
    </source>
</evidence>